<evidence type="ECO:0000313" key="3">
    <source>
        <dbReference type="Proteomes" id="UP001221757"/>
    </source>
</evidence>
<feature type="region of interest" description="Disordered" evidence="1">
    <location>
        <begin position="1"/>
        <end position="56"/>
    </location>
</feature>
<keyword evidence="3" id="KW-1185">Reference proteome</keyword>
<dbReference type="EMBL" id="JARKIE010000256">
    <property type="protein sequence ID" value="KAJ7660640.1"/>
    <property type="molecule type" value="Genomic_DNA"/>
</dbReference>
<sequence>MIEDRWNGGGCLARSKPPAPRPSCQNPSGGGFGVRWRGAERAADRKETDPSLTHPA</sequence>
<comment type="caution">
    <text evidence="2">The sequence shown here is derived from an EMBL/GenBank/DDBJ whole genome shotgun (WGS) entry which is preliminary data.</text>
</comment>
<accession>A0AAD7CSA9</accession>
<organism evidence="2 3">
    <name type="scientific">Mycena rosella</name>
    <name type="common">Pink bonnet</name>
    <name type="synonym">Agaricus rosellus</name>
    <dbReference type="NCBI Taxonomy" id="1033263"/>
    <lineage>
        <taxon>Eukaryota</taxon>
        <taxon>Fungi</taxon>
        <taxon>Dikarya</taxon>
        <taxon>Basidiomycota</taxon>
        <taxon>Agaricomycotina</taxon>
        <taxon>Agaricomycetes</taxon>
        <taxon>Agaricomycetidae</taxon>
        <taxon>Agaricales</taxon>
        <taxon>Marasmiineae</taxon>
        <taxon>Mycenaceae</taxon>
        <taxon>Mycena</taxon>
    </lineage>
</organism>
<proteinExistence type="predicted"/>
<dbReference type="Proteomes" id="UP001221757">
    <property type="component" value="Unassembled WGS sequence"/>
</dbReference>
<feature type="compositionally biased region" description="Basic and acidic residues" evidence="1">
    <location>
        <begin position="37"/>
        <end position="49"/>
    </location>
</feature>
<dbReference type="AlphaFoldDB" id="A0AAD7CSA9"/>
<evidence type="ECO:0000313" key="2">
    <source>
        <dbReference type="EMBL" id="KAJ7660640.1"/>
    </source>
</evidence>
<protein>
    <submittedName>
        <fullName evidence="2">Uncharacterized protein</fullName>
    </submittedName>
</protein>
<evidence type="ECO:0000256" key="1">
    <source>
        <dbReference type="SAM" id="MobiDB-lite"/>
    </source>
</evidence>
<name>A0AAD7CSA9_MYCRO</name>
<gene>
    <name evidence="2" type="ORF">B0H17DRAFT_1094862</name>
</gene>
<reference evidence="2" key="1">
    <citation type="submission" date="2023-03" db="EMBL/GenBank/DDBJ databases">
        <title>Massive genome expansion in bonnet fungi (Mycena s.s.) driven by repeated elements and novel gene families across ecological guilds.</title>
        <authorList>
            <consortium name="Lawrence Berkeley National Laboratory"/>
            <person name="Harder C.B."/>
            <person name="Miyauchi S."/>
            <person name="Viragh M."/>
            <person name="Kuo A."/>
            <person name="Thoen E."/>
            <person name="Andreopoulos B."/>
            <person name="Lu D."/>
            <person name="Skrede I."/>
            <person name="Drula E."/>
            <person name="Henrissat B."/>
            <person name="Morin E."/>
            <person name="Kohler A."/>
            <person name="Barry K."/>
            <person name="LaButti K."/>
            <person name="Morin E."/>
            <person name="Salamov A."/>
            <person name="Lipzen A."/>
            <person name="Mereny Z."/>
            <person name="Hegedus B."/>
            <person name="Baldrian P."/>
            <person name="Stursova M."/>
            <person name="Weitz H."/>
            <person name="Taylor A."/>
            <person name="Grigoriev I.V."/>
            <person name="Nagy L.G."/>
            <person name="Martin F."/>
            <person name="Kauserud H."/>
        </authorList>
    </citation>
    <scope>NUCLEOTIDE SEQUENCE</scope>
    <source>
        <strain evidence="2">CBHHK067</strain>
    </source>
</reference>